<dbReference type="EMBL" id="JAEFCI010002115">
    <property type="protein sequence ID" value="KAG5462449.1"/>
    <property type="molecule type" value="Genomic_DNA"/>
</dbReference>
<feature type="region of interest" description="Disordered" evidence="1">
    <location>
        <begin position="134"/>
        <end position="176"/>
    </location>
</feature>
<evidence type="ECO:0000313" key="3">
    <source>
        <dbReference type="Proteomes" id="UP000673691"/>
    </source>
</evidence>
<dbReference type="Proteomes" id="UP000673691">
    <property type="component" value="Unassembled WGS sequence"/>
</dbReference>
<evidence type="ECO:0000313" key="2">
    <source>
        <dbReference type="EMBL" id="KAG5462449.1"/>
    </source>
</evidence>
<reference evidence="2 3" key="1">
    <citation type="journal article" name="Sci. Rep.">
        <title>Genome-scale phylogenetic analyses confirm Olpidium as the closest living zoosporic fungus to the non-flagellated, terrestrial fungi.</title>
        <authorList>
            <person name="Chang Y."/>
            <person name="Rochon D."/>
            <person name="Sekimoto S."/>
            <person name="Wang Y."/>
            <person name="Chovatia M."/>
            <person name="Sandor L."/>
            <person name="Salamov A."/>
            <person name="Grigoriev I.V."/>
            <person name="Stajich J.E."/>
            <person name="Spatafora J.W."/>
        </authorList>
    </citation>
    <scope>NUCLEOTIDE SEQUENCE [LARGE SCALE GENOMIC DNA]</scope>
    <source>
        <strain evidence="2">S191</strain>
    </source>
</reference>
<feature type="compositionally biased region" description="Gly residues" evidence="1">
    <location>
        <begin position="66"/>
        <end position="79"/>
    </location>
</feature>
<keyword evidence="3" id="KW-1185">Reference proteome</keyword>
<dbReference type="AlphaFoldDB" id="A0A8H7ZZR3"/>
<proteinExistence type="predicted"/>
<gene>
    <name evidence="2" type="ORF">BJ554DRAFT_5081</name>
</gene>
<accession>A0A8H7ZZR3</accession>
<comment type="caution">
    <text evidence="2">The sequence shown here is derived from an EMBL/GenBank/DDBJ whole genome shotgun (WGS) entry which is preliminary data.</text>
</comment>
<evidence type="ECO:0000256" key="1">
    <source>
        <dbReference type="SAM" id="MobiDB-lite"/>
    </source>
</evidence>
<sequence>MPAAGDGAAAPADAAAGDVKEKNGKAAGKAKKAGGAGAGKAARAGKKRKKGSGGRGKGKGKKGAKGAKGGKGGKGAKGGKGGKKRKRGAGKAKRRKALTAAQAAKYLLYFQVKAREKSINFYTKWWKEFRAQVTGGQGPSSKAADNEGQNVCKDPDNFGGHRGHVRENAQDLRGAG</sequence>
<name>A0A8H7ZZR3_9FUNG</name>
<organism evidence="2 3">
    <name type="scientific">Olpidium bornovanus</name>
    <dbReference type="NCBI Taxonomy" id="278681"/>
    <lineage>
        <taxon>Eukaryota</taxon>
        <taxon>Fungi</taxon>
        <taxon>Fungi incertae sedis</taxon>
        <taxon>Olpidiomycota</taxon>
        <taxon>Olpidiomycotina</taxon>
        <taxon>Olpidiomycetes</taxon>
        <taxon>Olpidiales</taxon>
        <taxon>Olpidiaceae</taxon>
        <taxon>Olpidium</taxon>
    </lineage>
</organism>
<feature type="compositionally biased region" description="Basic residues" evidence="1">
    <location>
        <begin position="80"/>
        <end position="97"/>
    </location>
</feature>
<feature type="compositionally biased region" description="Basic residues" evidence="1">
    <location>
        <begin position="43"/>
        <end position="65"/>
    </location>
</feature>
<feature type="region of interest" description="Disordered" evidence="1">
    <location>
        <begin position="1"/>
        <end position="97"/>
    </location>
</feature>
<protein>
    <submittedName>
        <fullName evidence="2">Uncharacterized protein</fullName>
    </submittedName>
</protein>
<feature type="compositionally biased region" description="Low complexity" evidence="1">
    <location>
        <begin position="1"/>
        <end position="17"/>
    </location>
</feature>